<accession>K8NW12</accession>
<dbReference type="EMBL" id="AGWX01000005">
    <property type="protein sequence ID" value="EKS34527.1"/>
    <property type="molecule type" value="Genomic_DNA"/>
</dbReference>
<dbReference type="InterPro" id="IPR003416">
    <property type="entry name" value="MgtC/SapB/SrpB/YhiD_fam"/>
</dbReference>
<evidence type="ECO:0000256" key="5">
    <source>
        <dbReference type="ARBA" id="ARBA00022989"/>
    </source>
</evidence>
<dbReference type="PANTHER" id="PTHR33778">
    <property type="entry name" value="PROTEIN MGTC"/>
    <property type="match status" value="1"/>
</dbReference>
<feature type="chain" id="PRO_5003919261" description="Protein MgtC" evidence="8">
    <location>
        <begin position="37"/>
        <end position="197"/>
    </location>
</feature>
<name>K8NW12_9BRAD</name>
<sequence length="197" mass="20559">MLSSSSRRVIRSRLRRALLHVAIVSVALGPATVALAATGDAGGATRFDLTLLVRIVVAVALAFPIGWEREFRGSEAGDRTFMLVSLGAAAFTAVGVENFPATAEKIMAGVVTGVGFLGGGMILKDGGNVRGLTTAAAIWAASAVGMLAGIGELLIAALVTLLVVLILELQFLPVIGRLDARRWRPKEADQKVNGHEF</sequence>
<feature type="signal peptide" evidence="8">
    <location>
        <begin position="1"/>
        <end position="36"/>
    </location>
</feature>
<dbReference type="Pfam" id="PF02308">
    <property type="entry name" value="MgtC"/>
    <property type="match status" value="1"/>
</dbReference>
<dbReference type="HOGENOM" id="CLU_079292_1_4_5"/>
<dbReference type="PATRIC" id="fig|883078.3.peg.4582"/>
<dbReference type="GO" id="GO:0005886">
    <property type="term" value="C:plasma membrane"/>
    <property type="evidence" value="ECO:0007669"/>
    <property type="project" value="UniProtKB-SubCell"/>
</dbReference>
<dbReference type="InterPro" id="IPR049177">
    <property type="entry name" value="MgtC_SapB_SrpB_YhiD_N"/>
</dbReference>
<keyword evidence="4 7" id="KW-0812">Transmembrane</keyword>
<keyword evidence="6 7" id="KW-0472">Membrane</keyword>
<protein>
    <recommendedName>
        <fullName evidence="7">Protein MgtC</fullName>
    </recommendedName>
</protein>
<evidence type="ECO:0000259" key="9">
    <source>
        <dbReference type="Pfam" id="PF02308"/>
    </source>
</evidence>
<keyword evidence="3" id="KW-1003">Cell membrane</keyword>
<evidence type="ECO:0000256" key="6">
    <source>
        <dbReference type="ARBA" id="ARBA00023136"/>
    </source>
</evidence>
<evidence type="ECO:0000313" key="10">
    <source>
        <dbReference type="EMBL" id="EKS34527.1"/>
    </source>
</evidence>
<organism evidence="10 11">
    <name type="scientific">Afipia broomeae ATCC 49717</name>
    <dbReference type="NCBI Taxonomy" id="883078"/>
    <lineage>
        <taxon>Bacteria</taxon>
        <taxon>Pseudomonadati</taxon>
        <taxon>Pseudomonadota</taxon>
        <taxon>Alphaproteobacteria</taxon>
        <taxon>Hyphomicrobiales</taxon>
        <taxon>Nitrobacteraceae</taxon>
        <taxon>Afipia</taxon>
    </lineage>
</organism>
<evidence type="ECO:0000256" key="4">
    <source>
        <dbReference type="ARBA" id="ARBA00022692"/>
    </source>
</evidence>
<comment type="caution">
    <text evidence="10">The sequence shown here is derived from an EMBL/GenBank/DDBJ whole genome shotgun (WGS) entry which is preliminary data.</text>
</comment>
<dbReference type="PRINTS" id="PR01837">
    <property type="entry name" value="MGTCSAPBPROT"/>
</dbReference>
<evidence type="ECO:0000256" key="1">
    <source>
        <dbReference type="ARBA" id="ARBA00004651"/>
    </source>
</evidence>
<dbReference type="AlphaFoldDB" id="K8NW12"/>
<feature type="transmembrane region" description="Helical" evidence="7">
    <location>
        <begin position="154"/>
        <end position="176"/>
    </location>
</feature>
<evidence type="ECO:0000256" key="2">
    <source>
        <dbReference type="ARBA" id="ARBA00009298"/>
    </source>
</evidence>
<comment type="subcellular location">
    <subcellularLocation>
        <location evidence="7">Cell inner membrane</location>
        <topology evidence="7">Multi-pass membrane protein</topology>
    </subcellularLocation>
    <subcellularLocation>
        <location evidence="1">Cell membrane</location>
        <topology evidence="1">Multi-pass membrane protein</topology>
    </subcellularLocation>
</comment>
<evidence type="ECO:0000256" key="7">
    <source>
        <dbReference type="RuleBase" id="RU365041"/>
    </source>
</evidence>
<evidence type="ECO:0000313" key="11">
    <source>
        <dbReference type="Proteomes" id="UP000001096"/>
    </source>
</evidence>
<dbReference type="Proteomes" id="UP000001096">
    <property type="component" value="Unassembled WGS sequence"/>
</dbReference>
<keyword evidence="8" id="KW-0732">Signal</keyword>
<reference evidence="10 11" key="1">
    <citation type="submission" date="2012-04" db="EMBL/GenBank/DDBJ databases">
        <title>The Genome Sequence of Afipia broomeae ATCC 49717.</title>
        <authorList>
            <consortium name="The Broad Institute Genome Sequencing Platform"/>
            <person name="Earl A."/>
            <person name="Ward D."/>
            <person name="Feldgarden M."/>
            <person name="Gevers D."/>
            <person name="Huys G."/>
            <person name="Walker B."/>
            <person name="Young S.K."/>
            <person name="Zeng Q."/>
            <person name="Gargeya S."/>
            <person name="Fitzgerald M."/>
            <person name="Haas B."/>
            <person name="Abouelleil A."/>
            <person name="Alvarado L."/>
            <person name="Arachchi H.M."/>
            <person name="Berlin A."/>
            <person name="Chapman S.B."/>
            <person name="Goldberg J."/>
            <person name="Griggs A."/>
            <person name="Gujja S."/>
            <person name="Hansen M."/>
            <person name="Howarth C."/>
            <person name="Imamovic A."/>
            <person name="Larimer J."/>
            <person name="McCowen C."/>
            <person name="Montmayeur A."/>
            <person name="Murphy C."/>
            <person name="Neiman D."/>
            <person name="Pearson M."/>
            <person name="Priest M."/>
            <person name="Roberts A."/>
            <person name="Saif S."/>
            <person name="Shea T."/>
            <person name="Sisk P."/>
            <person name="Sykes S."/>
            <person name="Wortman J."/>
            <person name="Nusbaum C."/>
            <person name="Birren B."/>
        </authorList>
    </citation>
    <scope>NUCLEOTIDE SEQUENCE [LARGE SCALE GENOMIC DNA]</scope>
    <source>
        <strain evidence="10 11">ATCC 49717</strain>
    </source>
</reference>
<dbReference type="PANTHER" id="PTHR33778:SF1">
    <property type="entry name" value="MAGNESIUM TRANSPORTER YHID-RELATED"/>
    <property type="match status" value="1"/>
</dbReference>
<keyword evidence="11" id="KW-1185">Reference proteome</keyword>
<feature type="transmembrane region" description="Helical" evidence="7">
    <location>
        <begin position="130"/>
        <end position="148"/>
    </location>
</feature>
<gene>
    <name evidence="10" type="ORF">HMPREF9695_04437</name>
</gene>
<proteinExistence type="inferred from homology"/>
<dbReference type="eggNOG" id="COG1285">
    <property type="taxonomic scope" value="Bacteria"/>
</dbReference>
<keyword evidence="5 7" id="KW-1133">Transmembrane helix</keyword>
<keyword evidence="7" id="KW-0997">Cell inner membrane</keyword>
<evidence type="ECO:0000256" key="8">
    <source>
        <dbReference type="SAM" id="SignalP"/>
    </source>
</evidence>
<feature type="transmembrane region" description="Helical" evidence="7">
    <location>
        <begin position="52"/>
        <end position="68"/>
    </location>
</feature>
<feature type="domain" description="MgtC/SapB/SrpB/YhiD N-terminal" evidence="9">
    <location>
        <begin position="55"/>
        <end position="169"/>
    </location>
</feature>
<comment type="similarity">
    <text evidence="2 7">Belongs to the MgtC/SapB family.</text>
</comment>
<feature type="transmembrane region" description="Helical" evidence="7">
    <location>
        <begin position="106"/>
        <end position="123"/>
    </location>
</feature>
<feature type="transmembrane region" description="Helical" evidence="7">
    <location>
        <begin position="80"/>
        <end position="100"/>
    </location>
</feature>
<evidence type="ECO:0000256" key="3">
    <source>
        <dbReference type="ARBA" id="ARBA00022475"/>
    </source>
</evidence>